<dbReference type="OrthoDB" id="764172at2759"/>
<keyword evidence="6" id="KW-1185">Reference proteome</keyword>
<dbReference type="CDD" id="cd15797">
    <property type="entry name" value="PMEI"/>
    <property type="match status" value="1"/>
</dbReference>
<feature type="signal peptide" evidence="4">
    <location>
        <begin position="1"/>
        <end position="31"/>
    </location>
</feature>
<dbReference type="InterPro" id="IPR052421">
    <property type="entry name" value="PCW_Enzyme_Inhibitor"/>
</dbReference>
<dbReference type="Gene3D" id="1.20.140.40">
    <property type="entry name" value="Invertase/pectin methylesterase inhibitor family protein"/>
    <property type="match status" value="1"/>
</dbReference>
<protein>
    <submittedName>
        <fullName evidence="7">Pectinesterase inhibitor-like</fullName>
    </submittedName>
</protein>
<feature type="chain" id="PRO_5047044662" evidence="4">
    <location>
        <begin position="32"/>
        <end position="160"/>
    </location>
</feature>
<dbReference type="InterPro" id="IPR006501">
    <property type="entry name" value="Pectinesterase_inhib_dom"/>
</dbReference>
<evidence type="ECO:0000256" key="4">
    <source>
        <dbReference type="SAM" id="SignalP"/>
    </source>
</evidence>
<dbReference type="PANTHER" id="PTHR36710:SF18">
    <property type="entry name" value="PECTINESTERASE INHIBITOR 5-RELATED"/>
    <property type="match status" value="1"/>
</dbReference>
<comment type="similarity">
    <text evidence="3">Belongs to the PMEI family.</text>
</comment>
<dbReference type="NCBIfam" id="TIGR01614">
    <property type="entry name" value="PME_inhib"/>
    <property type="match status" value="1"/>
</dbReference>
<evidence type="ECO:0000313" key="6">
    <source>
        <dbReference type="Proteomes" id="UP001652660"/>
    </source>
</evidence>
<gene>
    <name evidence="7" type="primary">LOC113704624</name>
</gene>
<dbReference type="InterPro" id="IPR034086">
    <property type="entry name" value="PMEI_plant"/>
</dbReference>
<sequence>MEFSRSHSSSLLALFFICLSILSNLFTSAEADLISDVCTASKNPQFCANSLRSDPRSRRADLKGLGQIAIDLATKSAKSTKTLVDSLKQNATDTRLKGIYDSCSENYGDSIDDLGEATSLLKSGDYLGVNLRASAALDDADTCDDNFKDAKLGTTKSCRC</sequence>
<dbReference type="GeneID" id="113704624"/>
<dbReference type="PANTHER" id="PTHR36710">
    <property type="entry name" value="PECTINESTERASE INHIBITOR-LIKE"/>
    <property type="match status" value="1"/>
</dbReference>
<dbReference type="AlphaFoldDB" id="A0A6P6TX56"/>
<dbReference type="SUPFAM" id="SSF101148">
    <property type="entry name" value="Plant invertase/pectin methylesterase inhibitor"/>
    <property type="match status" value="1"/>
</dbReference>
<reference evidence="7" key="2">
    <citation type="submission" date="2025-08" db="UniProtKB">
        <authorList>
            <consortium name="RefSeq"/>
        </authorList>
    </citation>
    <scope>IDENTIFICATION</scope>
    <source>
        <tissue evidence="7">Leaves</tissue>
    </source>
</reference>
<dbReference type="Pfam" id="PF04043">
    <property type="entry name" value="PMEI"/>
    <property type="match status" value="1"/>
</dbReference>
<dbReference type="RefSeq" id="XP_027082311.2">
    <property type="nucleotide sequence ID" value="XM_027226510.2"/>
</dbReference>
<name>A0A6P6TX56_COFAR</name>
<accession>A0A6P6TX56</accession>
<keyword evidence="1 4" id="KW-0732">Signal</keyword>
<dbReference type="Proteomes" id="UP001652660">
    <property type="component" value="Chromosome 6e"/>
</dbReference>
<evidence type="ECO:0000256" key="2">
    <source>
        <dbReference type="ARBA" id="ARBA00023157"/>
    </source>
</evidence>
<reference evidence="6" key="1">
    <citation type="journal article" date="2025" name="Foods">
        <title>Unveiling the Microbial Signatures of Arabica Coffee Cherries: Insights into Ripeness Specific Diversity, Functional Traits, and Implications for Quality and Safety.</title>
        <authorList>
            <consortium name="RefSeq"/>
            <person name="Tenea G.N."/>
            <person name="Cifuentes V."/>
            <person name="Reyes P."/>
            <person name="Cevallos-Vallejos M."/>
        </authorList>
    </citation>
    <scope>NUCLEOTIDE SEQUENCE [LARGE SCALE GENOMIC DNA]</scope>
</reference>
<evidence type="ECO:0000256" key="3">
    <source>
        <dbReference type="ARBA" id="ARBA00038471"/>
    </source>
</evidence>
<keyword evidence="2" id="KW-1015">Disulfide bond</keyword>
<proteinExistence type="inferred from homology"/>
<organism evidence="6 7">
    <name type="scientific">Coffea arabica</name>
    <name type="common">Arabian coffee</name>
    <dbReference type="NCBI Taxonomy" id="13443"/>
    <lineage>
        <taxon>Eukaryota</taxon>
        <taxon>Viridiplantae</taxon>
        <taxon>Streptophyta</taxon>
        <taxon>Embryophyta</taxon>
        <taxon>Tracheophyta</taxon>
        <taxon>Spermatophyta</taxon>
        <taxon>Magnoliopsida</taxon>
        <taxon>eudicotyledons</taxon>
        <taxon>Gunneridae</taxon>
        <taxon>Pentapetalae</taxon>
        <taxon>asterids</taxon>
        <taxon>lamiids</taxon>
        <taxon>Gentianales</taxon>
        <taxon>Rubiaceae</taxon>
        <taxon>Ixoroideae</taxon>
        <taxon>Gardenieae complex</taxon>
        <taxon>Bertiereae - Coffeeae clade</taxon>
        <taxon>Coffeeae</taxon>
        <taxon>Coffea</taxon>
    </lineage>
</organism>
<evidence type="ECO:0000259" key="5">
    <source>
        <dbReference type="SMART" id="SM00856"/>
    </source>
</evidence>
<dbReference type="GO" id="GO:0046910">
    <property type="term" value="F:pectinesterase inhibitor activity"/>
    <property type="evidence" value="ECO:0007669"/>
    <property type="project" value="InterPro"/>
</dbReference>
<feature type="domain" description="Pectinesterase inhibitor" evidence="5">
    <location>
        <begin position="29"/>
        <end position="156"/>
    </location>
</feature>
<evidence type="ECO:0000256" key="1">
    <source>
        <dbReference type="ARBA" id="ARBA00022729"/>
    </source>
</evidence>
<dbReference type="InterPro" id="IPR035513">
    <property type="entry name" value="Invertase/methylesterase_inhib"/>
</dbReference>
<dbReference type="SMART" id="SM00856">
    <property type="entry name" value="PMEI"/>
    <property type="match status" value="1"/>
</dbReference>
<evidence type="ECO:0000313" key="7">
    <source>
        <dbReference type="RefSeq" id="XP_027082311.2"/>
    </source>
</evidence>